<name>A0A9X9WU71_9PROT</name>
<reference evidence="2" key="1">
    <citation type="submission" date="2020-01" db="EMBL/GenBank/DDBJ databases">
        <authorList>
            <person name="Rat A."/>
        </authorList>
    </citation>
    <scope>NUCLEOTIDE SEQUENCE</scope>
    <source>
        <strain evidence="2">LMG 31231</strain>
    </source>
</reference>
<dbReference type="AlphaFoldDB" id="A0A9X9WU71"/>
<evidence type="ECO:0000313" key="3">
    <source>
        <dbReference type="Proteomes" id="UP001138751"/>
    </source>
</evidence>
<organism evidence="2 3">
    <name type="scientific">Neoroseomonas soli</name>
    <dbReference type="NCBI Taxonomy" id="1081025"/>
    <lineage>
        <taxon>Bacteria</taxon>
        <taxon>Pseudomonadati</taxon>
        <taxon>Pseudomonadota</taxon>
        <taxon>Alphaproteobacteria</taxon>
        <taxon>Acetobacterales</taxon>
        <taxon>Acetobacteraceae</taxon>
        <taxon>Neoroseomonas</taxon>
    </lineage>
</organism>
<accession>A0A9X9WU71</accession>
<comment type="caution">
    <text evidence="2">The sequence shown here is derived from an EMBL/GenBank/DDBJ whole genome shotgun (WGS) entry which is preliminary data.</text>
</comment>
<dbReference type="Proteomes" id="UP001138751">
    <property type="component" value="Unassembled WGS sequence"/>
</dbReference>
<feature type="compositionally biased region" description="Polar residues" evidence="1">
    <location>
        <begin position="157"/>
        <end position="171"/>
    </location>
</feature>
<sequence>MRFRVFGPFTIPRNTNGLISFNKDAKREFWEGVESACEGVSSGCGCYIVAAAGGNGAKPHYVGLTVRRSFKAECSAAHVINHFNEVIAGKPKLRPQLFLIAKLTPTGRFAKPSSSGHADIRFLENYMIGLALDRNPELRNQKQTKHLKDLHVEGFLNTGQGKPSPSASSLRTLLGRKAGKKK</sequence>
<dbReference type="EMBL" id="JAAEDM010000010">
    <property type="protein sequence ID" value="MBR0670700.1"/>
    <property type="molecule type" value="Genomic_DNA"/>
</dbReference>
<evidence type="ECO:0000313" key="2">
    <source>
        <dbReference type="EMBL" id="MBR0670700.1"/>
    </source>
</evidence>
<keyword evidence="3" id="KW-1185">Reference proteome</keyword>
<protein>
    <submittedName>
        <fullName evidence="2">Uncharacterized protein</fullName>
    </submittedName>
</protein>
<reference evidence="2" key="2">
    <citation type="journal article" date="2021" name="Syst. Appl. Microbiol.">
        <title>Roseomonas hellenica sp. nov., isolated from roots of wild-growing Alkanna tinctoria.</title>
        <authorList>
            <person name="Rat A."/>
            <person name="Naranjo H.D."/>
            <person name="Lebbe L."/>
            <person name="Cnockaert M."/>
            <person name="Krigas N."/>
            <person name="Grigoriadou K."/>
            <person name="Maloupa E."/>
            <person name="Willems A."/>
        </authorList>
    </citation>
    <scope>NUCLEOTIDE SEQUENCE</scope>
    <source>
        <strain evidence="2">LMG 31231</strain>
    </source>
</reference>
<gene>
    <name evidence="2" type="ORF">GXW76_05920</name>
</gene>
<feature type="region of interest" description="Disordered" evidence="1">
    <location>
        <begin position="155"/>
        <end position="182"/>
    </location>
</feature>
<proteinExistence type="predicted"/>
<dbReference type="RefSeq" id="WP_211861076.1">
    <property type="nucleotide sequence ID" value="NZ_JAAEDM010000010.1"/>
</dbReference>
<evidence type="ECO:0000256" key="1">
    <source>
        <dbReference type="SAM" id="MobiDB-lite"/>
    </source>
</evidence>